<dbReference type="RefSeq" id="WP_105943850.1">
    <property type="nucleotide sequence ID" value="NZ_CP027433.1"/>
</dbReference>
<reference evidence="1 2" key="1">
    <citation type="submission" date="2018-03" db="EMBL/GenBank/DDBJ databases">
        <title>Characteristics and genome of n-alkane degrading marine bacteria Gordonia iterans isolated from crude oil contaminated in Tae-an, South Korea.</title>
        <authorList>
            <person name="Lee S.-S."/>
            <person name="Kim H."/>
        </authorList>
    </citation>
    <scope>NUCLEOTIDE SEQUENCE [LARGE SCALE GENOMIC DNA]</scope>
    <source>
        <strain evidence="1 2">Co17</strain>
    </source>
</reference>
<evidence type="ECO:0000313" key="1">
    <source>
        <dbReference type="EMBL" id="AVM02147.1"/>
    </source>
</evidence>
<dbReference type="KEGG" id="git:C6V83_09775"/>
<evidence type="ECO:0000313" key="2">
    <source>
        <dbReference type="Proteomes" id="UP000239814"/>
    </source>
</evidence>
<dbReference type="GO" id="GO:0003677">
    <property type="term" value="F:DNA binding"/>
    <property type="evidence" value="ECO:0007669"/>
    <property type="project" value="UniProtKB-KW"/>
</dbReference>
<dbReference type="PIRSF" id="PIRSF006910">
    <property type="entry name" value="NA_bind_Rv2694c_prd"/>
    <property type="match status" value="1"/>
</dbReference>
<organism evidence="1 2">
    <name type="scientific">Gordonia iterans</name>
    <dbReference type="NCBI Taxonomy" id="1004901"/>
    <lineage>
        <taxon>Bacteria</taxon>
        <taxon>Bacillati</taxon>
        <taxon>Actinomycetota</taxon>
        <taxon>Actinomycetes</taxon>
        <taxon>Mycobacteriales</taxon>
        <taxon>Gordoniaceae</taxon>
        <taxon>Gordonia</taxon>
    </lineage>
</organism>
<protein>
    <submittedName>
        <fullName evidence="1">DNA-binding protein</fullName>
    </submittedName>
</protein>
<proteinExistence type="predicted"/>
<gene>
    <name evidence="1" type="ORF">C6V83_09775</name>
</gene>
<dbReference type="EMBL" id="CP027433">
    <property type="protein sequence ID" value="AVM02147.1"/>
    <property type="molecule type" value="Genomic_DNA"/>
</dbReference>
<sequence length="132" mass="14522">MGTPGLMKRLGRLLTEDLDALDSDRIERECHTEGAQRAKDCRRGDEVTMVGELRAVQTCAKSALRQSGGRGGGGVVAEFFDGSDTVLLKWLGRSRIPGIEPGRRITVRGRVATVDGMKVIYNPYYELHSTQE</sequence>
<dbReference type="InterPro" id="IPR016499">
    <property type="entry name" value="NucleicA-bd_Rv2694c_prd"/>
</dbReference>
<dbReference type="AlphaFoldDB" id="A0A2S0KKE2"/>
<dbReference type="CDD" id="cd04488">
    <property type="entry name" value="RecG_wedge_OBF"/>
    <property type="match status" value="1"/>
</dbReference>
<name>A0A2S0KKE2_9ACTN</name>
<keyword evidence="1" id="KW-0238">DNA-binding</keyword>
<keyword evidence="2" id="KW-1185">Reference proteome</keyword>
<dbReference type="Proteomes" id="UP000239814">
    <property type="component" value="Chromosome"/>
</dbReference>
<accession>A0A2S0KKE2</accession>
<dbReference type="OrthoDB" id="3268233at2"/>